<dbReference type="Proteomes" id="UP001279410">
    <property type="component" value="Unassembled WGS sequence"/>
</dbReference>
<keyword evidence="2" id="KW-1185">Reference proteome</keyword>
<dbReference type="EMBL" id="BRZM01000019">
    <property type="protein sequence ID" value="GLD54120.1"/>
    <property type="molecule type" value="Genomic_DNA"/>
</dbReference>
<evidence type="ECO:0000313" key="2">
    <source>
        <dbReference type="Proteomes" id="UP001279410"/>
    </source>
</evidence>
<dbReference type="AlphaFoldDB" id="A0AAD3R3Y7"/>
<name>A0AAD3R3Y7_LATJO</name>
<accession>A0AAD3R3Y7</accession>
<comment type="caution">
    <text evidence="1">The sequence shown here is derived from an EMBL/GenBank/DDBJ whole genome shotgun (WGS) entry which is preliminary data.</text>
</comment>
<sequence length="73" mass="7859">MGKEAGGGFCVSSTSWFHTVRYVLKEDNGGRLPMWSLTSGTGCKVSQQAFDKDWEAADHTTAMVNALIYGALA</sequence>
<gene>
    <name evidence="1" type="ORF">AKAME5_000678200</name>
</gene>
<protein>
    <submittedName>
        <fullName evidence="1">Protein patched homolog 1 isoform X1</fullName>
    </submittedName>
</protein>
<organism evidence="1 2">
    <name type="scientific">Lates japonicus</name>
    <name type="common">Japanese lates</name>
    <dbReference type="NCBI Taxonomy" id="270547"/>
    <lineage>
        <taxon>Eukaryota</taxon>
        <taxon>Metazoa</taxon>
        <taxon>Chordata</taxon>
        <taxon>Craniata</taxon>
        <taxon>Vertebrata</taxon>
        <taxon>Euteleostomi</taxon>
        <taxon>Actinopterygii</taxon>
        <taxon>Neopterygii</taxon>
        <taxon>Teleostei</taxon>
        <taxon>Neoteleostei</taxon>
        <taxon>Acanthomorphata</taxon>
        <taxon>Carangaria</taxon>
        <taxon>Carangaria incertae sedis</taxon>
        <taxon>Centropomidae</taxon>
        <taxon>Lates</taxon>
    </lineage>
</organism>
<evidence type="ECO:0000313" key="1">
    <source>
        <dbReference type="EMBL" id="GLD54120.1"/>
    </source>
</evidence>
<reference evidence="1" key="1">
    <citation type="submission" date="2022-08" db="EMBL/GenBank/DDBJ databases">
        <title>Genome sequencing of akame (Lates japonicus).</title>
        <authorList>
            <person name="Hashiguchi Y."/>
            <person name="Takahashi H."/>
        </authorList>
    </citation>
    <scope>NUCLEOTIDE SEQUENCE</scope>
    <source>
        <strain evidence="1">Kochi</strain>
    </source>
</reference>
<proteinExistence type="predicted"/>